<name>A0A317JN58_9BACT</name>
<comment type="caution">
    <text evidence="2">The sequence shown here is derived from an EMBL/GenBank/DDBJ whole genome shotgun (WGS) entry which is preliminary data.</text>
</comment>
<protein>
    <recommendedName>
        <fullName evidence="4">DUF2304 domain-containing protein</fullName>
    </recommendedName>
</protein>
<feature type="transmembrane region" description="Helical" evidence="1">
    <location>
        <begin position="74"/>
        <end position="93"/>
    </location>
</feature>
<evidence type="ECO:0000313" key="3">
    <source>
        <dbReference type="Proteomes" id="UP000246104"/>
    </source>
</evidence>
<feature type="transmembrane region" description="Helical" evidence="1">
    <location>
        <begin position="42"/>
        <end position="62"/>
    </location>
</feature>
<dbReference type="Proteomes" id="UP000246104">
    <property type="component" value="Unassembled WGS sequence"/>
</dbReference>
<reference evidence="2 3" key="1">
    <citation type="submission" date="2018-02" db="EMBL/GenBank/DDBJ databases">
        <title>Genomic Reconstructions from Amazon Rainforest and Pasture Soil Reveal Novel Insights into the Physiology of Candidate Phyla in Tropical Sites.</title>
        <authorList>
            <person name="Kroeger M.E."/>
            <person name="Delmont T."/>
            <person name="Eren A.M."/>
            <person name="Guo J."/>
            <person name="Meyer K.M."/>
            <person name="Khan K."/>
            <person name="Rodrigues J.L.M."/>
            <person name="Bohannan B.J.M."/>
            <person name="Tringe S."/>
            <person name="Borges C.D."/>
            <person name="Tiedje J."/>
            <person name="Tsai S.M."/>
            <person name="Nusslein K."/>
        </authorList>
    </citation>
    <scope>NUCLEOTIDE SEQUENCE [LARGE SCALE GENOMIC DNA]</scope>
    <source>
        <strain evidence="2">Amazon FNV 2010 28 9</strain>
    </source>
</reference>
<accession>A0A317JN58</accession>
<organism evidence="2 3">
    <name type="scientific">Candidatus Cerribacteria bacterium 'Amazon FNV 2010 28 9'</name>
    <dbReference type="NCBI Taxonomy" id="2081795"/>
    <lineage>
        <taxon>Bacteria</taxon>
        <taxon>Candidatus Cerribacteria</taxon>
    </lineage>
</organism>
<feature type="transmembrane region" description="Helical" evidence="1">
    <location>
        <begin position="12"/>
        <end position="30"/>
    </location>
</feature>
<evidence type="ECO:0008006" key="4">
    <source>
        <dbReference type="Google" id="ProtNLM"/>
    </source>
</evidence>
<dbReference type="InterPro" id="IPR019277">
    <property type="entry name" value="DUF2304"/>
</dbReference>
<gene>
    <name evidence="2" type="ORF">C5B42_05000</name>
</gene>
<keyword evidence="1" id="KW-1133">Transmembrane helix</keyword>
<sequence length="117" mass="13970">MFITLESWTMTFIQAICVFFGLFMLYVVRIHRRKNHLEAFEFGMWFAIWIGFIFLSIFPQTINGVAQDLHVARVFDFLVVVGFMILSYIALMNRISFHELDKKLEEIIRKRAIDEKK</sequence>
<dbReference type="AlphaFoldDB" id="A0A317JN58"/>
<proteinExistence type="predicted"/>
<evidence type="ECO:0000256" key="1">
    <source>
        <dbReference type="SAM" id="Phobius"/>
    </source>
</evidence>
<dbReference type="EMBL" id="PSRQ01000054">
    <property type="protein sequence ID" value="PWU22846.1"/>
    <property type="molecule type" value="Genomic_DNA"/>
</dbReference>
<keyword evidence="1" id="KW-0472">Membrane</keyword>
<dbReference type="Pfam" id="PF10066">
    <property type="entry name" value="DUF2304"/>
    <property type="match status" value="1"/>
</dbReference>
<keyword evidence="1" id="KW-0812">Transmembrane</keyword>
<evidence type="ECO:0000313" key="2">
    <source>
        <dbReference type="EMBL" id="PWU22846.1"/>
    </source>
</evidence>